<protein>
    <recommendedName>
        <fullName evidence="3">Xylose isomerase-like TIM barrel domain-containing protein</fullName>
    </recommendedName>
</protein>
<gene>
    <name evidence="1" type="ORF">BS101_13445</name>
</gene>
<proteinExistence type="predicted"/>
<dbReference type="EMBL" id="CP018335">
    <property type="protein sequence ID" value="APM39669.1"/>
    <property type="molecule type" value="Genomic_DNA"/>
</dbReference>
<evidence type="ECO:0000313" key="2">
    <source>
        <dbReference type="Proteomes" id="UP000184604"/>
    </source>
</evidence>
<dbReference type="Proteomes" id="UP000184604">
    <property type="component" value="Chromosome"/>
</dbReference>
<name>A0A1L5F9I1_CLOKL</name>
<evidence type="ECO:0008006" key="3">
    <source>
        <dbReference type="Google" id="ProtNLM"/>
    </source>
</evidence>
<dbReference type="AlphaFoldDB" id="A0A1L5F9I1"/>
<dbReference type="SUPFAM" id="SSF51658">
    <property type="entry name" value="Xylose isomerase-like"/>
    <property type="match status" value="1"/>
</dbReference>
<organism evidence="1 2">
    <name type="scientific">Clostridium kluyveri</name>
    <dbReference type="NCBI Taxonomy" id="1534"/>
    <lineage>
        <taxon>Bacteria</taxon>
        <taxon>Bacillati</taxon>
        <taxon>Bacillota</taxon>
        <taxon>Clostridia</taxon>
        <taxon>Eubacteriales</taxon>
        <taxon>Clostridiaceae</taxon>
        <taxon>Clostridium</taxon>
    </lineage>
</organism>
<reference evidence="1 2" key="1">
    <citation type="submission" date="2016-12" db="EMBL/GenBank/DDBJ databases">
        <title>Complete genome sequence of Clostridium kluyveri JZZ isolated from the pit mud of a Chinese flavor liquor-making factory.</title>
        <authorList>
            <person name="Wang Y."/>
        </authorList>
    </citation>
    <scope>NUCLEOTIDE SEQUENCE [LARGE SCALE GENOMIC DNA]</scope>
    <source>
        <strain evidence="1 2">JZZ</strain>
    </source>
</reference>
<sequence>MHIHISGIRYSEKKERNHLPFLKSDFNYVDCLRSLKEFKAKGCIICESPMLEKDALMLKNTYEKL</sequence>
<dbReference type="InterPro" id="IPR036237">
    <property type="entry name" value="Xyl_isomerase-like_sf"/>
</dbReference>
<evidence type="ECO:0000313" key="1">
    <source>
        <dbReference type="EMBL" id="APM39669.1"/>
    </source>
</evidence>
<accession>A0A1L5F9I1</accession>